<dbReference type="Proteomes" id="UP000550354">
    <property type="component" value="Unassembled WGS sequence"/>
</dbReference>
<comment type="caution">
    <text evidence="1">The sequence shown here is derived from an EMBL/GenBank/DDBJ whole genome shotgun (WGS) entry which is preliminary data.</text>
</comment>
<evidence type="ECO:0000313" key="2">
    <source>
        <dbReference type="Proteomes" id="UP000550354"/>
    </source>
</evidence>
<proteinExistence type="predicted"/>
<dbReference type="RefSeq" id="WP_181756026.1">
    <property type="nucleotide sequence ID" value="NZ_JACEOG010000001.1"/>
</dbReference>
<dbReference type="AlphaFoldDB" id="A0A838XR60"/>
<organism evidence="1 2">
    <name type="scientific">Aeromicrobium phoceense</name>
    <dbReference type="NCBI Taxonomy" id="2754045"/>
    <lineage>
        <taxon>Bacteria</taxon>
        <taxon>Bacillati</taxon>
        <taxon>Actinomycetota</taxon>
        <taxon>Actinomycetes</taxon>
        <taxon>Propionibacteriales</taxon>
        <taxon>Nocardioidaceae</taxon>
        <taxon>Aeromicrobium</taxon>
    </lineage>
</organism>
<accession>A0A838XR60</accession>
<keyword evidence="2" id="KW-1185">Reference proteome</keyword>
<name>A0A838XR60_9ACTN</name>
<evidence type="ECO:0000313" key="1">
    <source>
        <dbReference type="EMBL" id="MBA4609340.1"/>
    </source>
</evidence>
<sequence length="60" mass="6752">MTSRIDDLERWVTHGGTCRLVETDAAGAEVVLCRCDGGEEVERFRTSDVAVIDWVRQRAN</sequence>
<protein>
    <submittedName>
        <fullName evidence="1">Uncharacterized protein</fullName>
    </submittedName>
</protein>
<dbReference type="EMBL" id="JACEOG010000001">
    <property type="protein sequence ID" value="MBA4609340.1"/>
    <property type="molecule type" value="Genomic_DNA"/>
</dbReference>
<gene>
    <name evidence="1" type="ORF">H1W00_12695</name>
</gene>
<reference evidence="1 2" key="1">
    <citation type="submission" date="2020-07" db="EMBL/GenBank/DDBJ databases">
        <title>Draft genome and description of Aeromicrobium phoceense strain Marseille-Q0843 isolated from healthy skin swab.</title>
        <authorList>
            <person name="Boxberger M."/>
            <person name="La Scola B."/>
        </authorList>
    </citation>
    <scope>NUCLEOTIDE SEQUENCE [LARGE SCALE GENOMIC DNA]</scope>
    <source>
        <strain evidence="1 2">Marseille-Q0843</strain>
    </source>
</reference>